<keyword evidence="1" id="KW-0472">Membrane</keyword>
<comment type="caution">
    <text evidence="2">The sequence shown here is derived from an EMBL/GenBank/DDBJ whole genome shotgun (WGS) entry which is preliminary data.</text>
</comment>
<dbReference type="InterPro" id="IPR021382">
    <property type="entry name" value="DUF3014"/>
</dbReference>
<dbReference type="RefSeq" id="WP_382405314.1">
    <property type="nucleotide sequence ID" value="NZ_JBHSGU010000001.1"/>
</dbReference>
<evidence type="ECO:0000313" key="2">
    <source>
        <dbReference type="EMBL" id="MFC4698690.1"/>
    </source>
</evidence>
<dbReference type="Pfam" id="PF11219">
    <property type="entry name" value="DUF3014"/>
    <property type="match status" value="1"/>
</dbReference>
<protein>
    <submittedName>
        <fullName evidence="2">DUF3014 domain-containing protein</fullName>
    </submittedName>
</protein>
<organism evidence="2 3">
    <name type="scientific">Glaciecola siphonariae</name>
    <dbReference type="NCBI Taxonomy" id="521012"/>
    <lineage>
        <taxon>Bacteria</taxon>
        <taxon>Pseudomonadati</taxon>
        <taxon>Pseudomonadota</taxon>
        <taxon>Gammaproteobacteria</taxon>
        <taxon>Alteromonadales</taxon>
        <taxon>Alteromonadaceae</taxon>
        <taxon>Glaciecola</taxon>
    </lineage>
</organism>
<sequence length="301" mass="33457">MSEENSQMQQMKPYIIVAGVLFILLIVLVFWPSSDDADEGVNTSLSGTVEMPATGTEVPPAIEPVLSEAPAEETEVFAPPQMPTEVVIGEESEAVEALEPVIEEAEEVALDVSDAAVKMAVVQAIRSPKISEFLTSDALLQKFVINVNNLANEEITLRDNLLTPPEQDFSVYRQADKIWIDRSSFVRYTPYIDALETVDTDELLKAYESYKPTLVEKFAEISRPGESLDATIIRAIDELLDTPLVPVPIEVISETVMYKFADPKLEALSGPQKQLVRMGPDNMRRFKDVLRDIKAELEAKQ</sequence>
<dbReference type="EMBL" id="JBHSGU010000001">
    <property type="protein sequence ID" value="MFC4698690.1"/>
    <property type="molecule type" value="Genomic_DNA"/>
</dbReference>
<evidence type="ECO:0000313" key="3">
    <source>
        <dbReference type="Proteomes" id="UP001595897"/>
    </source>
</evidence>
<proteinExistence type="predicted"/>
<feature type="transmembrane region" description="Helical" evidence="1">
    <location>
        <begin position="12"/>
        <end position="31"/>
    </location>
</feature>
<accession>A0ABV9LS91</accession>
<gene>
    <name evidence="2" type="ORF">ACFO4O_00765</name>
</gene>
<keyword evidence="1" id="KW-1133">Transmembrane helix</keyword>
<name>A0ABV9LS91_9ALTE</name>
<reference evidence="3" key="1">
    <citation type="journal article" date="2019" name="Int. J. Syst. Evol. Microbiol.">
        <title>The Global Catalogue of Microorganisms (GCM) 10K type strain sequencing project: providing services to taxonomists for standard genome sequencing and annotation.</title>
        <authorList>
            <consortium name="The Broad Institute Genomics Platform"/>
            <consortium name="The Broad Institute Genome Sequencing Center for Infectious Disease"/>
            <person name="Wu L."/>
            <person name="Ma J."/>
        </authorList>
    </citation>
    <scope>NUCLEOTIDE SEQUENCE [LARGE SCALE GENOMIC DNA]</scope>
    <source>
        <strain evidence="3">KACC 12507</strain>
    </source>
</reference>
<keyword evidence="3" id="KW-1185">Reference proteome</keyword>
<dbReference type="Proteomes" id="UP001595897">
    <property type="component" value="Unassembled WGS sequence"/>
</dbReference>
<keyword evidence="1" id="KW-0812">Transmembrane</keyword>
<evidence type="ECO:0000256" key="1">
    <source>
        <dbReference type="SAM" id="Phobius"/>
    </source>
</evidence>